<dbReference type="OrthoDB" id="9810131at2"/>
<sequence>MKNMEMSISMQCSVCGNEQFSTVDESIDMVDALDETEVMCSDCGRVTTKAQLMEENSHIINANIGDFKDEIMKQAQKDIKKMFKKFK</sequence>
<dbReference type="RefSeq" id="WP_134211890.1">
    <property type="nucleotide sequence ID" value="NZ_CP038016.1"/>
</dbReference>
<name>A0A4P7A2L0_9BACL</name>
<dbReference type="GeneID" id="39472606"/>
<dbReference type="AlphaFoldDB" id="A0A4P7A2L0"/>
<geneLocation type="plasmid" evidence="1">
    <name>unnamed</name>
</geneLocation>
<proteinExistence type="predicted"/>
<protein>
    <submittedName>
        <fullName evidence="1">Uncharacterized protein</fullName>
    </submittedName>
</protein>
<accession>A0A4P7A2L0</accession>
<keyword evidence="1" id="KW-0614">Plasmid</keyword>
<organism evidence="1 2">
    <name type="scientific">Paenisporosarcina antarctica</name>
    <dbReference type="NCBI Taxonomy" id="417367"/>
    <lineage>
        <taxon>Bacteria</taxon>
        <taxon>Bacillati</taxon>
        <taxon>Bacillota</taxon>
        <taxon>Bacilli</taxon>
        <taxon>Bacillales</taxon>
        <taxon>Caryophanaceae</taxon>
        <taxon>Paenisporosarcina</taxon>
    </lineage>
</organism>
<evidence type="ECO:0000313" key="2">
    <source>
        <dbReference type="Proteomes" id="UP000294292"/>
    </source>
</evidence>
<gene>
    <name evidence="1" type="ORF">E2636_18675</name>
</gene>
<evidence type="ECO:0000313" key="1">
    <source>
        <dbReference type="EMBL" id="QBP43181.1"/>
    </source>
</evidence>
<reference evidence="1 2" key="1">
    <citation type="submission" date="2019-03" db="EMBL/GenBank/DDBJ databases">
        <title>Complete genome sequence of Paenisporosarcina antarctica CGMCC 1.6503T.</title>
        <authorList>
            <person name="Rong J.-C."/>
            <person name="Chi N.-Y."/>
            <person name="Zhang Q.-F."/>
        </authorList>
    </citation>
    <scope>NUCLEOTIDE SEQUENCE [LARGE SCALE GENOMIC DNA]</scope>
    <source>
        <strain evidence="1 2">CGMCC 1.6503</strain>
        <plasmid evidence="1 2">unnamed</plasmid>
    </source>
</reference>
<dbReference type="KEGG" id="panc:E2636_18675"/>
<dbReference type="EMBL" id="CP038016">
    <property type="protein sequence ID" value="QBP43181.1"/>
    <property type="molecule type" value="Genomic_DNA"/>
</dbReference>
<dbReference type="Proteomes" id="UP000294292">
    <property type="component" value="Plasmid unnamed"/>
</dbReference>
<keyword evidence="2" id="KW-1185">Reference proteome</keyword>